<dbReference type="EC" id="2.1.1.-" evidence="1"/>
<sequence>MDGTTAGSGAEIDTSTPSVARMYDYFLGGKDNFAVDRAAADRIKAVVPDTYELVWENRRFLGRAIDHLTGLGVRQFVDIGAGLPTRGNVHEIAQRTIPDARVVYVDNDPIVLAHGRALLADNRTTTVIRADLRDPGSILGHPELCDLIDFAEPVGLLLVAMVQFVPDGDDPEGLVAAYRDALAPGSHLVLTHLTDTGTDPAGRAAAEAVYAGASSPLTFRSAARIEGFFGDFELVEPGVVHACEWRPDEAASEFRTDWLLAGVARKP</sequence>
<evidence type="ECO:0000313" key="2">
    <source>
        <dbReference type="Proteomes" id="UP001595872"/>
    </source>
</evidence>
<dbReference type="GO" id="GO:0008168">
    <property type="term" value="F:methyltransferase activity"/>
    <property type="evidence" value="ECO:0007669"/>
    <property type="project" value="UniProtKB-KW"/>
</dbReference>
<comment type="caution">
    <text evidence="1">The sequence shown here is derived from an EMBL/GenBank/DDBJ whole genome shotgun (WGS) entry which is preliminary data.</text>
</comment>
<keyword evidence="1" id="KW-0808">Transferase</keyword>
<dbReference type="PIRSF" id="PIRSF017393">
    <property type="entry name" value="MTase_SAV2177"/>
    <property type="match status" value="1"/>
</dbReference>
<protein>
    <submittedName>
        <fullName evidence="1">SAM-dependent methyltransferase</fullName>
        <ecNumber evidence="1">2.1.1.-</ecNumber>
    </submittedName>
</protein>
<keyword evidence="1" id="KW-0489">Methyltransferase</keyword>
<reference evidence="2" key="1">
    <citation type="journal article" date="2019" name="Int. J. Syst. Evol. Microbiol.">
        <title>The Global Catalogue of Microorganisms (GCM) 10K type strain sequencing project: providing services to taxonomists for standard genome sequencing and annotation.</title>
        <authorList>
            <consortium name="The Broad Institute Genomics Platform"/>
            <consortium name="The Broad Institute Genome Sequencing Center for Infectious Disease"/>
            <person name="Wu L."/>
            <person name="Ma J."/>
        </authorList>
    </citation>
    <scope>NUCLEOTIDE SEQUENCE [LARGE SCALE GENOMIC DNA]</scope>
    <source>
        <strain evidence="2">KLKA75</strain>
    </source>
</reference>
<dbReference type="Gene3D" id="3.40.50.150">
    <property type="entry name" value="Vaccinia Virus protein VP39"/>
    <property type="match status" value="1"/>
</dbReference>
<dbReference type="Pfam" id="PF04672">
    <property type="entry name" value="Methyltransf_19"/>
    <property type="match status" value="1"/>
</dbReference>
<dbReference type="EMBL" id="JBHSIT010000002">
    <property type="protein sequence ID" value="MFC4907136.1"/>
    <property type="molecule type" value="Genomic_DNA"/>
</dbReference>
<accession>A0ABV9TUD8</accession>
<proteinExistence type="predicted"/>
<organism evidence="1 2">
    <name type="scientific">Actinomadura gamaensis</name>
    <dbReference type="NCBI Taxonomy" id="1763541"/>
    <lineage>
        <taxon>Bacteria</taxon>
        <taxon>Bacillati</taxon>
        <taxon>Actinomycetota</taxon>
        <taxon>Actinomycetes</taxon>
        <taxon>Streptosporangiales</taxon>
        <taxon>Thermomonosporaceae</taxon>
        <taxon>Actinomadura</taxon>
    </lineage>
</organism>
<dbReference type="GO" id="GO:0032259">
    <property type="term" value="P:methylation"/>
    <property type="evidence" value="ECO:0007669"/>
    <property type="project" value="UniProtKB-KW"/>
</dbReference>
<gene>
    <name evidence="1" type="ORF">ACFPCY_07380</name>
</gene>
<name>A0ABV9TUD8_9ACTN</name>
<evidence type="ECO:0000313" key="1">
    <source>
        <dbReference type="EMBL" id="MFC4907136.1"/>
    </source>
</evidence>
<keyword evidence="2" id="KW-1185">Reference proteome</keyword>
<dbReference type="InterPro" id="IPR029063">
    <property type="entry name" value="SAM-dependent_MTases_sf"/>
</dbReference>
<dbReference type="InterPro" id="IPR006764">
    <property type="entry name" value="SAM_dep_MeTrfase_SAV2177_type"/>
</dbReference>
<dbReference type="Proteomes" id="UP001595872">
    <property type="component" value="Unassembled WGS sequence"/>
</dbReference>
<dbReference type="SUPFAM" id="SSF53335">
    <property type="entry name" value="S-adenosyl-L-methionine-dependent methyltransferases"/>
    <property type="match status" value="1"/>
</dbReference>
<dbReference type="RefSeq" id="WP_378252877.1">
    <property type="nucleotide sequence ID" value="NZ_JBHSIT010000002.1"/>
</dbReference>